<dbReference type="EMBL" id="RXGB01009236">
    <property type="protein sequence ID" value="TMW84511.1"/>
    <property type="molecule type" value="Genomic_DNA"/>
</dbReference>
<proteinExistence type="predicted"/>
<evidence type="ECO:0000313" key="1">
    <source>
        <dbReference type="EMBL" id="TMW84511.1"/>
    </source>
</evidence>
<comment type="caution">
    <text evidence="1">The sequence shown here is derived from an EMBL/GenBank/DDBJ whole genome shotgun (WGS) entry which is preliminary data.</text>
</comment>
<sequence>PIAIISNHSPNQHYCPPPSLSCTSRIAIISNHSPNQHYCPPPSLSYISECPLLTPLLEFDKGKYWPNIAQIPIIIIDSKSL</sequence>
<accession>A0A6N2AU00</accession>
<protein>
    <submittedName>
        <fullName evidence="1">Uncharacterized protein</fullName>
    </submittedName>
</protein>
<name>A0A6N2AU00_SOLCI</name>
<feature type="non-terminal residue" evidence="1">
    <location>
        <position position="1"/>
    </location>
</feature>
<gene>
    <name evidence="1" type="ORF">EJD97_025032</name>
</gene>
<reference evidence="1" key="1">
    <citation type="submission" date="2019-05" db="EMBL/GenBank/DDBJ databases">
        <title>The de novo reference genome and transcriptome assemblies of the wild tomato species Solanum chilense.</title>
        <authorList>
            <person name="Stam R."/>
            <person name="Nosenko T."/>
            <person name="Hoerger A.C."/>
            <person name="Stephan W."/>
            <person name="Seidel M.A."/>
            <person name="Kuhn J.M.M."/>
            <person name="Haberer G."/>
            <person name="Tellier A."/>
        </authorList>
    </citation>
    <scope>NUCLEOTIDE SEQUENCE</scope>
    <source>
        <tissue evidence="1">Mature leaves</tissue>
    </source>
</reference>
<organism evidence="1">
    <name type="scientific">Solanum chilense</name>
    <name type="common">Tomato</name>
    <name type="synonym">Lycopersicon chilense</name>
    <dbReference type="NCBI Taxonomy" id="4083"/>
    <lineage>
        <taxon>Eukaryota</taxon>
        <taxon>Viridiplantae</taxon>
        <taxon>Streptophyta</taxon>
        <taxon>Embryophyta</taxon>
        <taxon>Tracheophyta</taxon>
        <taxon>Spermatophyta</taxon>
        <taxon>Magnoliopsida</taxon>
        <taxon>eudicotyledons</taxon>
        <taxon>Gunneridae</taxon>
        <taxon>Pentapetalae</taxon>
        <taxon>asterids</taxon>
        <taxon>lamiids</taxon>
        <taxon>Solanales</taxon>
        <taxon>Solanaceae</taxon>
        <taxon>Solanoideae</taxon>
        <taxon>Solaneae</taxon>
        <taxon>Solanum</taxon>
        <taxon>Solanum subgen. Lycopersicon</taxon>
    </lineage>
</organism>
<dbReference type="AlphaFoldDB" id="A0A6N2AU00"/>